<feature type="domain" description="ABC transmembrane type-1" evidence="9">
    <location>
        <begin position="120"/>
        <end position="326"/>
    </location>
</feature>
<dbReference type="CDD" id="cd06261">
    <property type="entry name" value="TM_PBP2"/>
    <property type="match status" value="1"/>
</dbReference>
<feature type="transmembrane region" description="Helical" evidence="7">
    <location>
        <begin position="261"/>
        <end position="287"/>
    </location>
</feature>
<dbReference type="Pfam" id="PF19300">
    <property type="entry name" value="BPD_transp_1_N"/>
    <property type="match status" value="1"/>
</dbReference>
<sequence length="338" mass="36382">MVAELTGATRSAGPRRSLTRRRSATVPGRIGWIVAQAIAMLFVVTTLVFFATQAMPGDVAKVMLGMSATPERVEALRHQLGLDRSLLSQYWHWLSGVLSGDLGTSLASGRPVSQLLGERLVNSATLSLFAVVLILPLSLLIGILAAQFKDSLFDRTFLWSSMVANALADFVVGTLLVALFGTTVFHWFPPVSLIPAEHMPWWHPQALVLPVATLVIGGVMYLSRLIRVSFIDVLNSEYVEMARLKGLGSARILLTHALPNALAPAVPAASLVAAFTVGGVVVVEYLFGYPGIGGLLIDSISNRDLPVIQAVVLVIAAVYYFFNLLADLLHTGKSGERR</sequence>
<evidence type="ECO:0000256" key="8">
    <source>
        <dbReference type="SAM" id="MobiDB-lite"/>
    </source>
</evidence>
<proteinExistence type="inferred from homology"/>
<evidence type="ECO:0000256" key="7">
    <source>
        <dbReference type="RuleBase" id="RU363032"/>
    </source>
</evidence>
<evidence type="ECO:0000256" key="1">
    <source>
        <dbReference type="ARBA" id="ARBA00004651"/>
    </source>
</evidence>
<dbReference type="PANTHER" id="PTHR43163:SF3">
    <property type="entry name" value="PEPTIDE ABC TRANSPORTER PERMEASE PROTEIN"/>
    <property type="match status" value="1"/>
</dbReference>
<dbReference type="Pfam" id="PF00528">
    <property type="entry name" value="BPD_transp_1"/>
    <property type="match status" value="1"/>
</dbReference>
<feature type="region of interest" description="Disordered" evidence="8">
    <location>
        <begin position="1"/>
        <end position="20"/>
    </location>
</feature>
<feature type="transmembrane region" description="Helical" evidence="7">
    <location>
        <begin position="167"/>
        <end position="189"/>
    </location>
</feature>
<keyword evidence="2 7" id="KW-0813">Transport</keyword>
<comment type="subcellular location">
    <subcellularLocation>
        <location evidence="1 7">Cell membrane</location>
        <topology evidence="1 7">Multi-pass membrane protein</topology>
    </subcellularLocation>
</comment>
<name>A0A2W2HLN4_9ACTN</name>
<dbReference type="PANTHER" id="PTHR43163">
    <property type="entry name" value="DIPEPTIDE TRANSPORT SYSTEM PERMEASE PROTEIN DPPB-RELATED"/>
    <property type="match status" value="1"/>
</dbReference>
<keyword evidence="6 7" id="KW-0472">Membrane</keyword>
<evidence type="ECO:0000259" key="9">
    <source>
        <dbReference type="PROSITE" id="PS50928"/>
    </source>
</evidence>
<keyword evidence="3" id="KW-1003">Cell membrane</keyword>
<protein>
    <submittedName>
        <fullName evidence="10">Peptide ABC transporter permease</fullName>
    </submittedName>
</protein>
<evidence type="ECO:0000256" key="6">
    <source>
        <dbReference type="ARBA" id="ARBA00023136"/>
    </source>
</evidence>
<evidence type="ECO:0000313" key="10">
    <source>
        <dbReference type="EMBL" id="PZG56019.1"/>
    </source>
</evidence>
<evidence type="ECO:0000256" key="5">
    <source>
        <dbReference type="ARBA" id="ARBA00022989"/>
    </source>
</evidence>
<keyword evidence="5 7" id="KW-1133">Transmembrane helix</keyword>
<dbReference type="InterPro" id="IPR035906">
    <property type="entry name" value="MetI-like_sf"/>
</dbReference>
<organism evidence="10 11">
    <name type="scientific">Spongiactinospora gelatinilytica</name>
    <dbReference type="NCBI Taxonomy" id="2666298"/>
    <lineage>
        <taxon>Bacteria</taxon>
        <taxon>Bacillati</taxon>
        <taxon>Actinomycetota</taxon>
        <taxon>Actinomycetes</taxon>
        <taxon>Streptosporangiales</taxon>
        <taxon>Streptosporangiaceae</taxon>
        <taxon>Spongiactinospora</taxon>
    </lineage>
</organism>
<dbReference type="GO" id="GO:0005886">
    <property type="term" value="C:plasma membrane"/>
    <property type="evidence" value="ECO:0007669"/>
    <property type="project" value="UniProtKB-SubCell"/>
</dbReference>
<dbReference type="SUPFAM" id="SSF161098">
    <property type="entry name" value="MetI-like"/>
    <property type="match status" value="1"/>
</dbReference>
<dbReference type="GO" id="GO:0055085">
    <property type="term" value="P:transmembrane transport"/>
    <property type="evidence" value="ECO:0007669"/>
    <property type="project" value="InterPro"/>
</dbReference>
<accession>A0A2W2HLN4</accession>
<keyword evidence="11" id="KW-1185">Reference proteome</keyword>
<dbReference type="Gene3D" id="1.10.3720.10">
    <property type="entry name" value="MetI-like"/>
    <property type="match status" value="1"/>
</dbReference>
<dbReference type="AlphaFoldDB" id="A0A2W2HLN4"/>
<evidence type="ECO:0000256" key="4">
    <source>
        <dbReference type="ARBA" id="ARBA00022692"/>
    </source>
</evidence>
<comment type="caution">
    <text evidence="10">The sequence shown here is derived from an EMBL/GenBank/DDBJ whole genome shotgun (WGS) entry which is preliminary data.</text>
</comment>
<evidence type="ECO:0000313" key="11">
    <source>
        <dbReference type="Proteomes" id="UP000248544"/>
    </source>
</evidence>
<evidence type="ECO:0000256" key="2">
    <source>
        <dbReference type="ARBA" id="ARBA00022448"/>
    </source>
</evidence>
<feature type="transmembrane region" description="Helical" evidence="7">
    <location>
        <begin position="30"/>
        <end position="51"/>
    </location>
</feature>
<dbReference type="EMBL" id="POUA01000009">
    <property type="protein sequence ID" value="PZG56019.1"/>
    <property type="molecule type" value="Genomic_DNA"/>
</dbReference>
<gene>
    <name evidence="10" type="ORF">C1I98_02280</name>
</gene>
<dbReference type="InterPro" id="IPR000515">
    <property type="entry name" value="MetI-like"/>
</dbReference>
<dbReference type="InterPro" id="IPR045621">
    <property type="entry name" value="BPD_transp_1_N"/>
</dbReference>
<feature type="transmembrane region" description="Helical" evidence="7">
    <location>
        <begin position="126"/>
        <end position="146"/>
    </location>
</feature>
<dbReference type="PROSITE" id="PS50928">
    <property type="entry name" value="ABC_TM1"/>
    <property type="match status" value="1"/>
</dbReference>
<dbReference type="Proteomes" id="UP000248544">
    <property type="component" value="Unassembled WGS sequence"/>
</dbReference>
<reference evidence="10 11" key="1">
    <citation type="submission" date="2018-01" db="EMBL/GenBank/DDBJ databases">
        <title>Draft genome sequence of Sphaerisporangium sp. 7K107.</title>
        <authorList>
            <person name="Sahin N."/>
            <person name="Saygin H."/>
            <person name="Ay H."/>
        </authorList>
    </citation>
    <scope>NUCLEOTIDE SEQUENCE [LARGE SCALE GENOMIC DNA]</scope>
    <source>
        <strain evidence="10 11">7K107</strain>
    </source>
</reference>
<keyword evidence="4 7" id="KW-0812">Transmembrane</keyword>
<comment type="similarity">
    <text evidence="7">Belongs to the binding-protein-dependent transport system permease family.</text>
</comment>
<evidence type="ECO:0000256" key="3">
    <source>
        <dbReference type="ARBA" id="ARBA00022475"/>
    </source>
</evidence>
<feature type="transmembrane region" description="Helical" evidence="7">
    <location>
        <begin position="201"/>
        <end position="222"/>
    </location>
</feature>
<feature type="transmembrane region" description="Helical" evidence="7">
    <location>
        <begin position="307"/>
        <end position="329"/>
    </location>
</feature>